<dbReference type="Gene3D" id="1.20.120.1200">
    <property type="entry name" value="NADH-ubiquinone/plastoquinone oxidoreductase chain 6, subunit NuoJ"/>
    <property type="match status" value="1"/>
</dbReference>
<protein>
    <recommendedName>
        <fullName evidence="2">NADH-quinone oxidoreductase subunit J</fullName>
        <ecNumber evidence="2">7.1.1.-</ecNumber>
    </recommendedName>
</protein>
<keyword evidence="2" id="KW-0812">Transmembrane</keyword>
<keyword evidence="4" id="KW-1185">Reference proteome</keyword>
<evidence type="ECO:0000313" key="3">
    <source>
        <dbReference type="EMBL" id="KAA5533405.1"/>
    </source>
</evidence>
<keyword evidence="2" id="KW-0874">Quinone</keyword>
<accession>A0A5M6CJ46</accession>
<gene>
    <name evidence="3" type="ORF">F0919_12745</name>
</gene>
<evidence type="ECO:0000313" key="4">
    <source>
        <dbReference type="Proteomes" id="UP000323632"/>
    </source>
</evidence>
<feature type="transmembrane region" description="Helical" evidence="2">
    <location>
        <begin position="6"/>
        <end position="25"/>
    </location>
</feature>
<dbReference type="GO" id="GO:0005886">
    <property type="term" value="C:plasma membrane"/>
    <property type="evidence" value="ECO:0007669"/>
    <property type="project" value="UniProtKB-SubCell"/>
</dbReference>
<keyword evidence="2" id="KW-1003">Cell membrane</keyword>
<keyword evidence="2" id="KW-1133">Transmembrane helix</keyword>
<comment type="subcellular location">
    <subcellularLocation>
        <location evidence="2">Cell membrane</location>
        <topology evidence="2">Multi-pass membrane protein</topology>
    </subcellularLocation>
</comment>
<reference evidence="3 4" key="1">
    <citation type="submission" date="2019-09" db="EMBL/GenBank/DDBJ databases">
        <title>Genome sequence and assembly of Taibaiella sp.</title>
        <authorList>
            <person name="Chhetri G."/>
        </authorList>
    </citation>
    <scope>NUCLEOTIDE SEQUENCE [LARGE SCALE GENOMIC DNA]</scope>
    <source>
        <strain evidence="3 4">KVB11</strain>
    </source>
</reference>
<dbReference type="InterPro" id="IPR042106">
    <property type="entry name" value="Nuo/plastoQ_OxRdtase_6_NuoJ"/>
</dbReference>
<dbReference type="RefSeq" id="WP_150033152.1">
    <property type="nucleotide sequence ID" value="NZ_VWSH01000003.1"/>
</dbReference>
<dbReference type="Proteomes" id="UP000323632">
    <property type="component" value="Unassembled WGS sequence"/>
</dbReference>
<comment type="catalytic activity">
    <reaction evidence="2">
        <text>a quinone + NADH + 5 H(+)(in) = a quinol + NAD(+) + 4 H(+)(out)</text>
        <dbReference type="Rhea" id="RHEA:57888"/>
        <dbReference type="ChEBI" id="CHEBI:15378"/>
        <dbReference type="ChEBI" id="CHEBI:24646"/>
        <dbReference type="ChEBI" id="CHEBI:57540"/>
        <dbReference type="ChEBI" id="CHEBI:57945"/>
        <dbReference type="ChEBI" id="CHEBI:132124"/>
    </reaction>
</comment>
<dbReference type="InterPro" id="IPR001457">
    <property type="entry name" value="NADH_UbQ/plastoQ_OxRdtase_su6"/>
</dbReference>
<evidence type="ECO:0000256" key="1">
    <source>
        <dbReference type="ARBA" id="ARBA00005698"/>
    </source>
</evidence>
<comment type="caution">
    <text evidence="3">The sequence shown here is derived from an EMBL/GenBank/DDBJ whole genome shotgun (WGS) entry which is preliminary data.</text>
</comment>
<proteinExistence type="inferred from homology"/>
<organism evidence="3 4">
    <name type="scientific">Taibaiella lutea</name>
    <dbReference type="NCBI Taxonomy" id="2608001"/>
    <lineage>
        <taxon>Bacteria</taxon>
        <taxon>Pseudomonadati</taxon>
        <taxon>Bacteroidota</taxon>
        <taxon>Chitinophagia</taxon>
        <taxon>Chitinophagales</taxon>
        <taxon>Chitinophagaceae</taxon>
        <taxon>Taibaiella</taxon>
    </lineage>
</organism>
<comment type="similarity">
    <text evidence="1 2">Belongs to the complex I subunit 6 family.</text>
</comment>
<feature type="transmembrane region" description="Helical" evidence="2">
    <location>
        <begin position="32"/>
        <end position="49"/>
    </location>
</feature>
<dbReference type="Pfam" id="PF00499">
    <property type="entry name" value="Oxidored_q3"/>
    <property type="match status" value="1"/>
</dbReference>
<dbReference type="GO" id="GO:0008137">
    <property type="term" value="F:NADH dehydrogenase (ubiquinone) activity"/>
    <property type="evidence" value="ECO:0007669"/>
    <property type="project" value="UniProtKB-UniRule"/>
</dbReference>
<dbReference type="PANTHER" id="PTHR33269:SF17">
    <property type="entry name" value="NADH-UBIQUINONE OXIDOREDUCTASE CHAIN 6"/>
    <property type="match status" value="1"/>
</dbReference>
<evidence type="ECO:0000256" key="2">
    <source>
        <dbReference type="RuleBase" id="RU004429"/>
    </source>
</evidence>
<comment type="function">
    <text evidence="2">NDH-1 shuttles electrons from NADH, via FMN and iron-sulfur (Fe-S) centers, to quinones in the respiratory chain. Couples the redox reaction to proton translocation (for every two electrons transferred, four hydrogen ions are translocated across the cytoplasmic membrane), and thus conserves the redox energy in a proton gradient.</text>
</comment>
<feature type="transmembrane region" description="Helical" evidence="2">
    <location>
        <begin position="142"/>
        <end position="163"/>
    </location>
</feature>
<feature type="transmembrane region" description="Helical" evidence="2">
    <location>
        <begin position="55"/>
        <end position="78"/>
    </location>
</feature>
<name>A0A5M6CJ46_9BACT</name>
<keyword evidence="2" id="KW-0520">NAD</keyword>
<feature type="transmembrane region" description="Helical" evidence="2">
    <location>
        <begin position="90"/>
        <end position="110"/>
    </location>
</feature>
<dbReference type="AlphaFoldDB" id="A0A5M6CJ46"/>
<sequence>MSLHEILFWFLSAMAIGCALGVILSRNPVKSVLFLIATFFAISGHYVLMNAQFLAIVNIIVYAGAIMVLFLFVIMLMNLNADAEPQKSRLVQFAAVLSGGALFLVIIAAFTKAGLNIDGAAVDSSGEIGLIKNLGIALFKDYVLPFEVSSVLFLSAMIGAMVLGKKEDVPNHLESKIKN</sequence>
<dbReference type="PANTHER" id="PTHR33269">
    <property type="entry name" value="NADH-UBIQUINONE OXIDOREDUCTASE CHAIN 6"/>
    <property type="match status" value="1"/>
</dbReference>
<dbReference type="GO" id="GO:0048038">
    <property type="term" value="F:quinone binding"/>
    <property type="evidence" value="ECO:0007669"/>
    <property type="project" value="UniProtKB-UniRule"/>
</dbReference>
<keyword evidence="2" id="KW-0472">Membrane</keyword>
<dbReference type="EMBL" id="VWSH01000003">
    <property type="protein sequence ID" value="KAA5533405.1"/>
    <property type="molecule type" value="Genomic_DNA"/>
</dbReference>
<dbReference type="EC" id="7.1.1.-" evidence="2"/>